<dbReference type="InterPro" id="IPR008142">
    <property type="entry name" value="AlaDH/PNT_CS1"/>
</dbReference>
<feature type="domain" description="Alanine dehydrogenase/pyridine nucleotide transhydrogenase NAD(H)-binding" evidence="12">
    <location>
        <begin position="154"/>
        <end position="319"/>
    </location>
</feature>
<dbReference type="SMART" id="SM01002">
    <property type="entry name" value="AlaDh_PNT_C"/>
    <property type="match status" value="1"/>
</dbReference>
<dbReference type="GO" id="GO:0016491">
    <property type="term" value="F:oxidoreductase activity"/>
    <property type="evidence" value="ECO:0007669"/>
    <property type="project" value="UniProtKB-KW"/>
</dbReference>
<dbReference type="SUPFAM" id="SSF51735">
    <property type="entry name" value="NAD(P)-binding Rossmann-fold domains"/>
    <property type="match status" value="1"/>
</dbReference>
<dbReference type="SMART" id="SM01003">
    <property type="entry name" value="AlaDh_PNT_N"/>
    <property type="match status" value="1"/>
</dbReference>
<evidence type="ECO:0000256" key="7">
    <source>
        <dbReference type="ARBA" id="ARBA00023027"/>
    </source>
</evidence>
<evidence type="ECO:0000256" key="4">
    <source>
        <dbReference type="ARBA" id="ARBA00022741"/>
    </source>
</evidence>
<dbReference type="PROSITE" id="PS00836">
    <property type="entry name" value="ALADH_PNT_1"/>
    <property type="match status" value="1"/>
</dbReference>
<dbReference type="AlphaFoldDB" id="Q1IIW3"/>
<keyword evidence="7" id="KW-0520">NAD</keyword>
<dbReference type="SUPFAM" id="SSF52283">
    <property type="entry name" value="Formate/glycerate dehydrogenase catalytic domain-like"/>
    <property type="match status" value="1"/>
</dbReference>
<name>Q1IIW3_KORVE</name>
<dbReference type="Pfam" id="PF01262">
    <property type="entry name" value="AlaDh_PNT_C"/>
    <property type="match status" value="1"/>
</dbReference>
<dbReference type="InterPro" id="IPR036291">
    <property type="entry name" value="NAD(P)-bd_dom_sf"/>
</dbReference>
<dbReference type="InterPro" id="IPR007886">
    <property type="entry name" value="AlaDH/PNT_N"/>
</dbReference>
<evidence type="ECO:0000256" key="2">
    <source>
        <dbReference type="ARBA" id="ARBA00005689"/>
    </source>
</evidence>
<proteinExistence type="inferred from homology"/>
<evidence type="ECO:0000256" key="10">
    <source>
        <dbReference type="ARBA" id="ARBA00076996"/>
    </source>
</evidence>
<evidence type="ECO:0000313" key="15">
    <source>
        <dbReference type="Proteomes" id="UP000002432"/>
    </source>
</evidence>
<accession>Q1IIW3</accession>
<reference evidence="14 15" key="1">
    <citation type="journal article" date="2009" name="Appl. Environ. Microbiol.">
        <title>Three genomes from the phylum Acidobacteria provide insight into the lifestyles of these microorganisms in soils.</title>
        <authorList>
            <person name="Ward N.L."/>
            <person name="Challacombe J.F."/>
            <person name="Janssen P.H."/>
            <person name="Henrissat B."/>
            <person name="Coutinho P.M."/>
            <person name="Wu M."/>
            <person name="Xie G."/>
            <person name="Haft D.H."/>
            <person name="Sait M."/>
            <person name="Badger J."/>
            <person name="Barabote R.D."/>
            <person name="Bradley B."/>
            <person name="Brettin T.S."/>
            <person name="Brinkac L.M."/>
            <person name="Bruce D."/>
            <person name="Creasy T."/>
            <person name="Daugherty S.C."/>
            <person name="Davidsen T.M."/>
            <person name="DeBoy R.T."/>
            <person name="Detter J.C."/>
            <person name="Dodson R.J."/>
            <person name="Durkin A.S."/>
            <person name="Ganapathy A."/>
            <person name="Gwinn-Giglio M."/>
            <person name="Han C.S."/>
            <person name="Khouri H."/>
            <person name="Kiss H."/>
            <person name="Kothari S.P."/>
            <person name="Madupu R."/>
            <person name="Nelson K.E."/>
            <person name="Nelson W.C."/>
            <person name="Paulsen I."/>
            <person name="Penn K."/>
            <person name="Ren Q."/>
            <person name="Rosovitz M.J."/>
            <person name="Selengut J.D."/>
            <person name="Shrivastava S."/>
            <person name="Sullivan S.A."/>
            <person name="Tapia R."/>
            <person name="Thompson L.S."/>
            <person name="Watkins K.L."/>
            <person name="Yang Q."/>
            <person name="Yu C."/>
            <person name="Zafar N."/>
            <person name="Zhou L."/>
            <person name="Kuske C.R."/>
        </authorList>
    </citation>
    <scope>NUCLEOTIDE SEQUENCE [LARGE SCALE GENOMIC DNA]</scope>
    <source>
        <strain evidence="14 15">Ellin345</strain>
    </source>
</reference>
<comment type="function">
    <text evidence="1">The transhydrogenation between NADH and NADP is coupled to respiration and ATP hydrolysis and functions as a proton pump across the membrane.</text>
</comment>
<dbReference type="Gene3D" id="3.40.50.720">
    <property type="entry name" value="NAD(P)-binding Rossmann-like Domain"/>
    <property type="match status" value="2"/>
</dbReference>
<dbReference type="KEGG" id="aba:Acid345_4187"/>
<dbReference type="EnsemblBacteria" id="ABF43187">
    <property type="protein sequence ID" value="ABF43187"/>
    <property type="gene ID" value="Acid345_4187"/>
</dbReference>
<dbReference type="OrthoDB" id="9804592at2"/>
<dbReference type="GO" id="GO:0006740">
    <property type="term" value="P:NADPH regeneration"/>
    <property type="evidence" value="ECO:0007669"/>
    <property type="project" value="TreeGrafter"/>
</dbReference>
<evidence type="ECO:0000256" key="8">
    <source>
        <dbReference type="ARBA" id="ARBA00048202"/>
    </source>
</evidence>
<evidence type="ECO:0000259" key="12">
    <source>
        <dbReference type="SMART" id="SM01002"/>
    </source>
</evidence>
<keyword evidence="5" id="KW-0521">NADP</keyword>
<comment type="similarity">
    <text evidence="2">Belongs to the AlaDH/PNT family.</text>
</comment>
<dbReference type="PROSITE" id="PS00837">
    <property type="entry name" value="ALADH_PNT_2"/>
    <property type="match status" value="1"/>
</dbReference>
<dbReference type="HOGENOM" id="CLU_003376_2_1_0"/>
<protein>
    <recommendedName>
        <fullName evidence="9">NAD(P) transhydrogenase subunit alpha part 1</fullName>
        <ecNumber evidence="3">7.1.1.1</ecNumber>
    </recommendedName>
    <alternativeName>
        <fullName evidence="11">Nicotinamide nucleotide transhydrogenase subunit alpha 1</fullName>
    </alternativeName>
    <alternativeName>
        <fullName evidence="10">Pyridine nucleotide transhydrogenase subunit alpha 1</fullName>
    </alternativeName>
</protein>
<evidence type="ECO:0000256" key="9">
    <source>
        <dbReference type="ARBA" id="ARBA00071353"/>
    </source>
</evidence>
<sequence>MIVGVPRESYPGERRVALTPAVVPNLAKAGLEVVIQAGAGADAGYPDALYVEKGAKVLPDRASVFSSADTILQVLGDGANDITGAQDVPFYRRDQVLVGFLRPLGTKEVVQQIADAGVTSFAVELMPRITRAQSMDALSSMANIAGYKAVLMAADLVPRVFPMMTTAAGTITPARVLIIGVGVAGLQAIATARRLGAVVSAYDVRPAVKEQVQSLGAKFVELPLETSDAQDERGYAKAQDEAFYQKQRELLGKVVAESDVVITTAVVPGKKAPLLVPAGMVRGMQPGSVVVDLAAERGGNCELTKPAQNVVENGVTIVGQVNVASGVPFHASQMYAKNLLTFLQSQTKEGKFLYDMSDQVTTDTLLTRGGQIVNKRVREHFGLPPLA</sequence>
<evidence type="ECO:0000256" key="1">
    <source>
        <dbReference type="ARBA" id="ARBA00003943"/>
    </source>
</evidence>
<dbReference type="EC" id="7.1.1.1" evidence="3"/>
<dbReference type="NCBIfam" id="NF006942">
    <property type="entry name" value="PRK09424.1"/>
    <property type="match status" value="1"/>
</dbReference>
<comment type="catalytic activity">
    <reaction evidence="8">
        <text>NAD(+) + NADPH + H(+)(in) = NADH + NADP(+) + H(+)(out)</text>
        <dbReference type="Rhea" id="RHEA:47992"/>
        <dbReference type="ChEBI" id="CHEBI:15378"/>
        <dbReference type="ChEBI" id="CHEBI:57540"/>
        <dbReference type="ChEBI" id="CHEBI:57783"/>
        <dbReference type="ChEBI" id="CHEBI:57945"/>
        <dbReference type="ChEBI" id="CHEBI:58349"/>
        <dbReference type="EC" id="7.1.1.1"/>
    </reaction>
</comment>
<feature type="domain" description="Alanine dehydrogenase/pyridine nucleotide transhydrogenase N-terminal" evidence="13">
    <location>
        <begin position="4"/>
        <end position="145"/>
    </location>
</feature>
<dbReference type="Pfam" id="PF05222">
    <property type="entry name" value="AlaDh_PNT_N"/>
    <property type="match status" value="1"/>
</dbReference>
<dbReference type="PANTHER" id="PTHR10160:SF19">
    <property type="entry name" value="PROTON-TRANSLOCATING NAD(P)(+) TRANSHYDROGENASE"/>
    <property type="match status" value="1"/>
</dbReference>
<evidence type="ECO:0000259" key="13">
    <source>
        <dbReference type="SMART" id="SM01003"/>
    </source>
</evidence>
<evidence type="ECO:0000256" key="11">
    <source>
        <dbReference type="ARBA" id="ARBA00084087"/>
    </source>
</evidence>
<organism evidence="14 15">
    <name type="scientific">Koribacter versatilis (strain Ellin345)</name>
    <dbReference type="NCBI Taxonomy" id="204669"/>
    <lineage>
        <taxon>Bacteria</taxon>
        <taxon>Pseudomonadati</taxon>
        <taxon>Acidobacteriota</taxon>
        <taxon>Terriglobia</taxon>
        <taxon>Terriglobales</taxon>
        <taxon>Candidatus Korobacteraceae</taxon>
        <taxon>Candidatus Korobacter</taxon>
    </lineage>
</organism>
<dbReference type="FunFam" id="3.40.50.720:FF:000188">
    <property type="entry name" value="NAD(P) transhydrogenase alpha subunit 1"/>
    <property type="match status" value="1"/>
</dbReference>
<dbReference type="InterPro" id="IPR008143">
    <property type="entry name" value="Ala_DH/PNT_CS2"/>
</dbReference>
<dbReference type="GO" id="GO:0008750">
    <property type="term" value="F:proton-translocating NAD(P)+ transhydrogenase activity"/>
    <property type="evidence" value="ECO:0007669"/>
    <property type="project" value="UniProtKB-EC"/>
</dbReference>
<dbReference type="PANTHER" id="PTHR10160">
    <property type="entry name" value="NAD(P) TRANSHYDROGENASE"/>
    <property type="match status" value="1"/>
</dbReference>
<dbReference type="RefSeq" id="WP_011524986.1">
    <property type="nucleotide sequence ID" value="NC_008009.1"/>
</dbReference>
<dbReference type="InterPro" id="IPR007698">
    <property type="entry name" value="AlaDH/PNT_NAD(H)-bd"/>
</dbReference>
<keyword evidence="15" id="KW-1185">Reference proteome</keyword>
<dbReference type="eggNOG" id="COG3288">
    <property type="taxonomic scope" value="Bacteria"/>
</dbReference>
<evidence type="ECO:0000313" key="14">
    <source>
        <dbReference type="EMBL" id="ABF43187.1"/>
    </source>
</evidence>
<evidence type="ECO:0000256" key="6">
    <source>
        <dbReference type="ARBA" id="ARBA00022967"/>
    </source>
</evidence>
<evidence type="ECO:0000256" key="3">
    <source>
        <dbReference type="ARBA" id="ARBA00012943"/>
    </source>
</evidence>
<dbReference type="GO" id="GO:0005886">
    <property type="term" value="C:plasma membrane"/>
    <property type="evidence" value="ECO:0007669"/>
    <property type="project" value="TreeGrafter"/>
</dbReference>
<dbReference type="CDD" id="cd05304">
    <property type="entry name" value="Rubrum_tdh"/>
    <property type="match status" value="1"/>
</dbReference>
<dbReference type="GO" id="GO:0050661">
    <property type="term" value="F:NADP binding"/>
    <property type="evidence" value="ECO:0007669"/>
    <property type="project" value="TreeGrafter"/>
</dbReference>
<gene>
    <name evidence="14" type="ordered locus">Acid345_4187</name>
</gene>
<keyword evidence="4" id="KW-0547">Nucleotide-binding</keyword>
<evidence type="ECO:0000256" key="5">
    <source>
        <dbReference type="ARBA" id="ARBA00022857"/>
    </source>
</evidence>
<dbReference type="Proteomes" id="UP000002432">
    <property type="component" value="Chromosome"/>
</dbReference>
<keyword evidence="14" id="KW-0560">Oxidoreductase</keyword>
<dbReference type="STRING" id="204669.Acid345_4187"/>
<keyword evidence="6" id="KW-1278">Translocase</keyword>
<dbReference type="EMBL" id="CP000360">
    <property type="protein sequence ID" value="ABF43187.1"/>
    <property type="molecule type" value="Genomic_DNA"/>
</dbReference>